<dbReference type="AlphaFoldDB" id="A0A7S1IQ25"/>
<organism evidence="2">
    <name type="scientific">Eutreptiella gymnastica</name>
    <dbReference type="NCBI Taxonomy" id="73025"/>
    <lineage>
        <taxon>Eukaryota</taxon>
        <taxon>Discoba</taxon>
        <taxon>Euglenozoa</taxon>
        <taxon>Euglenida</taxon>
        <taxon>Spirocuta</taxon>
        <taxon>Euglenophyceae</taxon>
        <taxon>Eutreptiales</taxon>
        <taxon>Eutreptiaceae</taxon>
        <taxon>Eutreptiella</taxon>
    </lineage>
</organism>
<dbReference type="EMBL" id="HBGA01080843">
    <property type="protein sequence ID" value="CAD9019027.1"/>
    <property type="molecule type" value="Transcribed_RNA"/>
</dbReference>
<proteinExistence type="predicted"/>
<reference evidence="2" key="1">
    <citation type="submission" date="2021-01" db="EMBL/GenBank/DDBJ databases">
        <authorList>
            <person name="Corre E."/>
            <person name="Pelletier E."/>
            <person name="Niang G."/>
            <person name="Scheremetjew M."/>
            <person name="Finn R."/>
            <person name="Kale V."/>
            <person name="Holt S."/>
            <person name="Cochrane G."/>
            <person name="Meng A."/>
            <person name="Brown T."/>
            <person name="Cohen L."/>
        </authorList>
    </citation>
    <scope>NUCLEOTIDE SEQUENCE</scope>
    <source>
        <strain evidence="2">NIES-381</strain>
    </source>
</reference>
<accession>A0A7S1IQ25</accession>
<name>A0A7S1IQ25_9EUGL</name>
<evidence type="ECO:0000256" key="1">
    <source>
        <dbReference type="SAM" id="Coils"/>
    </source>
</evidence>
<sequence length="161" mass="18297">MQTARLAKENRQLEHELAVARCKIQKMNIQQERQLEHLRSMYQQRIDKIFKSRGMDSKMLGKDKRRAIRQDAIIRVDSMQSMPSVETPEVQKAPFGCLPSGSPRADSWKVISPIDGTNDQWAILRSYILANAFNMTRSAEDLPDAVLPGSAVPDEVKKAFV</sequence>
<keyword evidence="1" id="KW-0175">Coiled coil</keyword>
<protein>
    <submittedName>
        <fullName evidence="2">Uncharacterized protein</fullName>
    </submittedName>
</protein>
<gene>
    <name evidence="2" type="ORF">EGYM00392_LOCUS30141</name>
</gene>
<feature type="coiled-coil region" evidence="1">
    <location>
        <begin position="3"/>
        <end position="30"/>
    </location>
</feature>
<evidence type="ECO:0000313" key="2">
    <source>
        <dbReference type="EMBL" id="CAD9019027.1"/>
    </source>
</evidence>